<dbReference type="GO" id="GO:0004659">
    <property type="term" value="F:prenyltransferase activity"/>
    <property type="evidence" value="ECO:0007669"/>
    <property type="project" value="InterPro"/>
</dbReference>
<evidence type="ECO:0000256" key="4">
    <source>
        <dbReference type="ARBA" id="ARBA00022723"/>
    </source>
</evidence>
<gene>
    <name evidence="8" type="ORF">METEAL_01280</name>
</gene>
<dbReference type="InterPro" id="IPR008949">
    <property type="entry name" value="Isoprenoid_synthase_dom_sf"/>
</dbReference>
<evidence type="ECO:0000313" key="8">
    <source>
        <dbReference type="EMBL" id="BDU70954.1"/>
    </source>
</evidence>
<dbReference type="PROSITE" id="PS00444">
    <property type="entry name" value="POLYPRENYL_SYNTHASE_2"/>
    <property type="match status" value="1"/>
</dbReference>
<accession>A0AA48K6L7</accession>
<evidence type="ECO:0000256" key="7">
    <source>
        <dbReference type="RuleBase" id="RU004466"/>
    </source>
</evidence>
<keyword evidence="3 7" id="KW-0808">Transferase</keyword>
<evidence type="ECO:0000256" key="3">
    <source>
        <dbReference type="ARBA" id="ARBA00022679"/>
    </source>
</evidence>
<dbReference type="InterPro" id="IPR033749">
    <property type="entry name" value="Polyprenyl_synt_CS"/>
</dbReference>
<dbReference type="EMBL" id="AP027080">
    <property type="protein sequence ID" value="BDU70954.1"/>
    <property type="molecule type" value="Genomic_DNA"/>
</dbReference>
<reference evidence="9" key="1">
    <citation type="journal article" date="2023" name="Int. J. Syst. Evol. Microbiol.">
        <title>Mesoterricola silvestris gen. nov., sp. nov., Mesoterricola sediminis sp. nov., Geothrix oryzae sp. nov., Geothrix edaphica sp. nov., Geothrix rubra sp. nov., and Geothrix limicola sp. nov., six novel members of Acidobacteriota isolated from soils.</title>
        <authorList>
            <person name="Itoh H."/>
            <person name="Sugisawa Y."/>
            <person name="Mise K."/>
            <person name="Xu Z."/>
            <person name="Kuniyasu M."/>
            <person name="Ushijima N."/>
            <person name="Kawano K."/>
            <person name="Kobayashi E."/>
            <person name="Shiratori Y."/>
            <person name="Masuda Y."/>
            <person name="Senoo K."/>
        </authorList>
    </citation>
    <scope>NUCLEOTIDE SEQUENCE [LARGE SCALE GENOMIC DNA]</scope>
    <source>
        <strain evidence="9">W79</strain>
    </source>
</reference>
<evidence type="ECO:0000313" key="9">
    <source>
        <dbReference type="Proteomes" id="UP001238179"/>
    </source>
</evidence>
<dbReference type="AlphaFoldDB" id="A0AA48K6L7"/>
<keyword evidence="5" id="KW-0460">Magnesium</keyword>
<evidence type="ECO:0000256" key="6">
    <source>
        <dbReference type="ARBA" id="ARBA00023229"/>
    </source>
</evidence>
<protein>
    <submittedName>
        <fullName evidence="8">Farnesyl-diphosphate synthase</fullName>
    </submittedName>
</protein>
<dbReference type="PROSITE" id="PS00723">
    <property type="entry name" value="POLYPRENYL_SYNTHASE_1"/>
    <property type="match status" value="1"/>
</dbReference>
<dbReference type="SFLD" id="SFLDS00005">
    <property type="entry name" value="Isoprenoid_Synthase_Type_I"/>
    <property type="match status" value="1"/>
</dbReference>
<dbReference type="GO" id="GO:0005737">
    <property type="term" value="C:cytoplasm"/>
    <property type="evidence" value="ECO:0007669"/>
    <property type="project" value="UniProtKB-ARBA"/>
</dbReference>
<comment type="cofactor">
    <cofactor evidence="1">
        <name>Mg(2+)</name>
        <dbReference type="ChEBI" id="CHEBI:18420"/>
    </cofactor>
</comment>
<comment type="similarity">
    <text evidence="2 7">Belongs to the FPP/GGPP synthase family.</text>
</comment>
<dbReference type="Gene3D" id="1.10.600.10">
    <property type="entry name" value="Farnesyl Diphosphate Synthase"/>
    <property type="match status" value="1"/>
</dbReference>
<evidence type="ECO:0000256" key="1">
    <source>
        <dbReference type="ARBA" id="ARBA00001946"/>
    </source>
</evidence>
<evidence type="ECO:0000256" key="2">
    <source>
        <dbReference type="ARBA" id="ARBA00006706"/>
    </source>
</evidence>
<dbReference type="SFLD" id="SFLDG01017">
    <property type="entry name" value="Polyprenyl_Transferase_Like"/>
    <property type="match status" value="1"/>
</dbReference>
<keyword evidence="9" id="KW-1185">Reference proteome</keyword>
<dbReference type="GO" id="GO:0046872">
    <property type="term" value="F:metal ion binding"/>
    <property type="evidence" value="ECO:0007669"/>
    <property type="project" value="UniProtKB-KW"/>
</dbReference>
<dbReference type="GO" id="GO:0016114">
    <property type="term" value="P:terpenoid biosynthetic process"/>
    <property type="evidence" value="ECO:0007669"/>
    <property type="project" value="UniProtKB-ARBA"/>
</dbReference>
<dbReference type="FunFam" id="1.10.600.10:FF:000001">
    <property type="entry name" value="Geranylgeranyl diphosphate synthase"/>
    <property type="match status" value="1"/>
</dbReference>
<dbReference type="KEGG" id="msil:METEAL_01280"/>
<dbReference type="PANTHER" id="PTHR43281">
    <property type="entry name" value="FARNESYL DIPHOSPHATE SYNTHASE"/>
    <property type="match status" value="1"/>
</dbReference>
<sequence>MTLPAPQQVRADLDRLLPLFESRYLQPFQQGEAANLALAMTYSLQAGGKRIRPVLCMLAAESLGAPVEAALSCAVALEYIHTYSLIHDDLPAMDDDDLRRGKPTCHVAFGEGPAILAGDGLLTEAFTVLASDPALPPSRRVDAIRVLGEAAGWRGMVGGQALDLEGEARTRGADPVSLAELQVIHRLKTGALLRASLELGAIAGAAGAEDRAALREAGEALGLAFQIQDDILDATSTQEAMGKRVGKDEGKGKITYPLLLGLAGARNALREATERAQCQLRSLPNPHSLMALATYLAGRSA</sequence>
<dbReference type="RefSeq" id="WP_316413851.1">
    <property type="nucleotide sequence ID" value="NZ_AP027080.1"/>
</dbReference>
<evidence type="ECO:0000256" key="5">
    <source>
        <dbReference type="ARBA" id="ARBA00022842"/>
    </source>
</evidence>
<keyword evidence="4" id="KW-0479">Metal-binding</keyword>
<dbReference type="CDD" id="cd00685">
    <property type="entry name" value="Trans_IPPS_HT"/>
    <property type="match status" value="1"/>
</dbReference>
<organism evidence="8 9">
    <name type="scientific">Mesoterricola silvestris</name>
    <dbReference type="NCBI Taxonomy" id="2927979"/>
    <lineage>
        <taxon>Bacteria</taxon>
        <taxon>Pseudomonadati</taxon>
        <taxon>Acidobacteriota</taxon>
        <taxon>Holophagae</taxon>
        <taxon>Holophagales</taxon>
        <taxon>Holophagaceae</taxon>
        <taxon>Mesoterricola</taxon>
    </lineage>
</organism>
<dbReference type="SUPFAM" id="SSF48576">
    <property type="entry name" value="Terpenoid synthases"/>
    <property type="match status" value="1"/>
</dbReference>
<proteinExistence type="inferred from homology"/>
<dbReference type="InterPro" id="IPR000092">
    <property type="entry name" value="Polyprenyl_synt"/>
</dbReference>
<name>A0AA48K6L7_9BACT</name>
<dbReference type="NCBIfam" id="NF045485">
    <property type="entry name" value="FPPsyn"/>
    <property type="match status" value="1"/>
</dbReference>
<keyword evidence="6" id="KW-0414">Isoprene biosynthesis</keyword>
<dbReference type="Proteomes" id="UP001238179">
    <property type="component" value="Chromosome"/>
</dbReference>
<dbReference type="PANTHER" id="PTHR43281:SF1">
    <property type="entry name" value="FARNESYL DIPHOSPHATE SYNTHASE"/>
    <property type="match status" value="1"/>
</dbReference>
<dbReference type="Pfam" id="PF00348">
    <property type="entry name" value="polyprenyl_synt"/>
    <property type="match status" value="1"/>
</dbReference>
<dbReference type="InterPro" id="IPR053378">
    <property type="entry name" value="Prenyl_diphosphate_synthase"/>
</dbReference>